<protein>
    <submittedName>
        <fullName evidence="2">Branched-subunit amino acid transport protein AzlD</fullName>
    </submittedName>
</protein>
<dbReference type="InterPro" id="IPR008407">
    <property type="entry name" value="Brnchd-chn_aa_trnsp_AzlD"/>
</dbReference>
<evidence type="ECO:0000313" key="3">
    <source>
        <dbReference type="Proteomes" id="UP001180840"/>
    </source>
</evidence>
<dbReference type="Pfam" id="PF05437">
    <property type="entry name" value="AzlD"/>
    <property type="match status" value="1"/>
</dbReference>
<dbReference type="PIRSF" id="PIRSF003203">
    <property type="entry name" value="AzlD"/>
    <property type="match status" value="1"/>
</dbReference>
<keyword evidence="3" id="KW-1185">Reference proteome</keyword>
<proteinExistence type="predicted"/>
<feature type="transmembrane region" description="Helical" evidence="1">
    <location>
        <begin position="67"/>
        <end position="85"/>
    </location>
</feature>
<feature type="transmembrane region" description="Helical" evidence="1">
    <location>
        <begin position="12"/>
        <end position="29"/>
    </location>
</feature>
<keyword evidence="1" id="KW-0472">Membrane</keyword>
<gene>
    <name evidence="2" type="ORF">J2S39_002253</name>
</gene>
<accession>A0ABU2A059</accession>
<evidence type="ECO:0000256" key="1">
    <source>
        <dbReference type="SAM" id="Phobius"/>
    </source>
</evidence>
<keyword evidence="1" id="KW-0812">Transmembrane</keyword>
<feature type="transmembrane region" description="Helical" evidence="1">
    <location>
        <begin position="92"/>
        <end position="109"/>
    </location>
</feature>
<feature type="transmembrane region" description="Helical" evidence="1">
    <location>
        <begin position="41"/>
        <end position="61"/>
    </location>
</feature>
<evidence type="ECO:0000313" key="2">
    <source>
        <dbReference type="EMBL" id="MDR7330577.1"/>
    </source>
</evidence>
<keyword evidence="1" id="KW-1133">Transmembrane helix</keyword>
<comment type="caution">
    <text evidence="2">The sequence shown here is derived from an EMBL/GenBank/DDBJ whole genome shotgun (WGS) entry which is preliminary data.</text>
</comment>
<sequence length="110" mass="11622">MGLPEGVTFEMVLAVLLPVSIVTLLLRAVPFSVRRSLEGSGLVALLGVTMPVGVMSVLVVYTLAGSGAAGLAPGLLAIAFTLLLHMWRRRPAFSILAGTMFYMGLVNFVF</sequence>
<dbReference type="EMBL" id="JAVDXZ010000001">
    <property type="protein sequence ID" value="MDR7330577.1"/>
    <property type="molecule type" value="Genomic_DNA"/>
</dbReference>
<name>A0ABU2A059_9CORY</name>
<organism evidence="2 3">
    <name type="scientific">Corynebacterium guangdongense</name>
    <dbReference type="NCBI Taxonomy" id="1783348"/>
    <lineage>
        <taxon>Bacteria</taxon>
        <taxon>Bacillati</taxon>
        <taxon>Actinomycetota</taxon>
        <taxon>Actinomycetes</taxon>
        <taxon>Mycobacteriales</taxon>
        <taxon>Corynebacteriaceae</taxon>
        <taxon>Corynebacterium</taxon>
    </lineage>
</organism>
<dbReference type="Proteomes" id="UP001180840">
    <property type="component" value="Unassembled WGS sequence"/>
</dbReference>
<reference evidence="2" key="1">
    <citation type="submission" date="2023-07" db="EMBL/GenBank/DDBJ databases">
        <title>Sequencing the genomes of 1000 actinobacteria strains.</title>
        <authorList>
            <person name="Klenk H.-P."/>
        </authorList>
    </citation>
    <scope>NUCLEOTIDE SEQUENCE</scope>
    <source>
        <strain evidence="2">DSM 107476</strain>
    </source>
</reference>
<dbReference type="RefSeq" id="WP_290196398.1">
    <property type="nucleotide sequence ID" value="NZ_CP047654.1"/>
</dbReference>